<accession>A0A2H3NS85</accession>
<reference evidence="1 2" key="1">
    <citation type="submission" date="2017-10" db="EMBL/GenBank/DDBJ databases">
        <title>Draft genome of Longimonas halophila.</title>
        <authorList>
            <person name="Goh K.M."/>
            <person name="Shamsir M.S."/>
            <person name="Lim S.W."/>
        </authorList>
    </citation>
    <scope>NUCLEOTIDE SEQUENCE [LARGE SCALE GENOMIC DNA]</scope>
    <source>
        <strain evidence="1 2">KCTC 42399</strain>
    </source>
</reference>
<dbReference type="AlphaFoldDB" id="A0A2H3NS85"/>
<comment type="caution">
    <text evidence="1">The sequence shown here is derived from an EMBL/GenBank/DDBJ whole genome shotgun (WGS) entry which is preliminary data.</text>
</comment>
<name>A0A2H3NS85_9BACT</name>
<evidence type="ECO:0008006" key="3">
    <source>
        <dbReference type="Google" id="ProtNLM"/>
    </source>
</evidence>
<organism evidence="1 2">
    <name type="scientific">Longimonas halophila</name>
    <dbReference type="NCBI Taxonomy" id="1469170"/>
    <lineage>
        <taxon>Bacteria</taxon>
        <taxon>Pseudomonadati</taxon>
        <taxon>Rhodothermota</taxon>
        <taxon>Rhodothermia</taxon>
        <taxon>Rhodothermales</taxon>
        <taxon>Salisaetaceae</taxon>
        <taxon>Longimonas</taxon>
    </lineage>
</organism>
<protein>
    <recommendedName>
        <fullName evidence="3">6-bladed beta-propeller</fullName>
    </recommendedName>
</protein>
<dbReference type="EMBL" id="PDEP01000002">
    <property type="protein sequence ID" value="PEN08849.1"/>
    <property type="molecule type" value="Genomic_DNA"/>
</dbReference>
<dbReference type="PROSITE" id="PS51257">
    <property type="entry name" value="PROKAR_LIPOPROTEIN"/>
    <property type="match status" value="1"/>
</dbReference>
<dbReference type="RefSeq" id="WP_098061246.1">
    <property type="nucleotide sequence ID" value="NZ_PDEP01000002.1"/>
</dbReference>
<dbReference type="Proteomes" id="UP000221024">
    <property type="component" value="Unassembled WGS sequence"/>
</dbReference>
<dbReference type="OrthoDB" id="9805017at2"/>
<evidence type="ECO:0000313" key="1">
    <source>
        <dbReference type="EMBL" id="PEN08849.1"/>
    </source>
</evidence>
<dbReference type="InterPro" id="IPR011042">
    <property type="entry name" value="6-blade_b-propeller_TolB-like"/>
</dbReference>
<sequence length="366" mass="41240">MYHIRLFVILISVLFTISACVGKSDSASEVRTLSASKQLVPVDTIAIQETDESFIGAFESIGVTTDPLRLYIADRKLHRVAVVDGASGEIVQIIGEHGQGPGEFDTPERAIRIGNRIIVEDAQAQLSFFTDEGRFLERHRLPEGVWRGGRWSLNAHEGDLYMAIHEADPRASGLKATPDQSVLARLNEDAGIAERFGSYPMFYQEGEYVWQFTTLDINQKHAAVGYYLSPDIQLYDMTSSGYPLAKTISIEHPRFMRPDAELPMSMPRDELQEHAINTSFVWQTFVLKSGVAVQVFNNRTEAFYDDLSEEERTHYATLAHIASGEQENLELPGRVFARDEKGRLYIELNHVPDQRKIGVYEVAGWE</sequence>
<proteinExistence type="predicted"/>
<gene>
    <name evidence="1" type="ORF">CRI93_03620</name>
</gene>
<dbReference type="Pfam" id="PF17170">
    <property type="entry name" value="DUF5128"/>
    <property type="match status" value="1"/>
</dbReference>
<keyword evidence="2" id="KW-1185">Reference proteome</keyword>
<dbReference type="Gene3D" id="2.120.10.30">
    <property type="entry name" value="TolB, C-terminal domain"/>
    <property type="match status" value="1"/>
</dbReference>
<evidence type="ECO:0000313" key="2">
    <source>
        <dbReference type="Proteomes" id="UP000221024"/>
    </source>
</evidence>